<dbReference type="EC" id="2.1.1.-" evidence="3"/>
<dbReference type="PANTHER" id="PTHR40048:SF1">
    <property type="entry name" value="RHAMNOSYL O-METHYLTRANSFERASE"/>
    <property type="match status" value="1"/>
</dbReference>
<proteinExistence type="predicted"/>
<protein>
    <submittedName>
        <fullName evidence="3">Class I SAM-dependent methyltransferase</fullName>
        <ecNumber evidence="3">2.1.1.-</ecNumber>
    </submittedName>
</protein>
<sequence length="228" mass="24533">MTETATTAGAQTSAETRRLFELADRVIGFMPADEGRALYEAARTHLGGGAAVEIGTYCGKSTVLLGAAAAETGSVLYTIDHHHGSEEHQVGWEYHDSSMVDPKTGLFDTLPTFRHTLDEAALADNVVAVVGKSTVVARHWNTGLQLLFIDGGHTEEAAHRDFDGWAKWVQRDGVLVIHDVFPNPADGGQAPYQIYRRALESGQFEEVSATGTLRVLRRSAGETGAEIG</sequence>
<evidence type="ECO:0000313" key="3">
    <source>
        <dbReference type="EMBL" id="CAJ1582997.1"/>
    </source>
</evidence>
<keyword evidence="4" id="KW-1185">Reference proteome</keyword>
<dbReference type="SUPFAM" id="SSF53335">
    <property type="entry name" value="S-adenosyl-L-methionine-dependent methyltransferases"/>
    <property type="match status" value="1"/>
</dbReference>
<dbReference type="EMBL" id="OY726395">
    <property type="protein sequence ID" value="CAJ1582997.1"/>
    <property type="molecule type" value="Genomic_DNA"/>
</dbReference>
<evidence type="ECO:0000256" key="1">
    <source>
        <dbReference type="ARBA" id="ARBA00022603"/>
    </source>
</evidence>
<dbReference type="RefSeq" id="WP_316516893.1">
    <property type="nucleotide sequence ID" value="NZ_OY726395.1"/>
</dbReference>
<dbReference type="InterPro" id="IPR029063">
    <property type="entry name" value="SAM-dependent_MTases_sf"/>
</dbReference>
<keyword evidence="2 3" id="KW-0808">Transferase</keyword>
<name>A0ABN9NYY7_9MYCO</name>
<gene>
    <name evidence="3" type="ORF">MU0050_002384</name>
</gene>
<dbReference type="GO" id="GO:0032259">
    <property type="term" value="P:methylation"/>
    <property type="evidence" value="ECO:0007669"/>
    <property type="project" value="UniProtKB-KW"/>
</dbReference>
<accession>A0ABN9NYY7</accession>
<reference evidence="3 4" key="1">
    <citation type="submission" date="2023-08" db="EMBL/GenBank/DDBJ databases">
        <authorList>
            <person name="Folkvardsen B D."/>
            <person name="Norman A."/>
        </authorList>
    </citation>
    <scope>NUCLEOTIDE SEQUENCE [LARGE SCALE GENOMIC DNA]</scope>
    <source>
        <strain evidence="3 4">Mu0050</strain>
    </source>
</reference>
<evidence type="ECO:0000313" key="4">
    <source>
        <dbReference type="Proteomes" id="UP001190466"/>
    </source>
</evidence>
<evidence type="ECO:0000256" key="2">
    <source>
        <dbReference type="ARBA" id="ARBA00022679"/>
    </source>
</evidence>
<dbReference type="Proteomes" id="UP001190466">
    <property type="component" value="Chromosome"/>
</dbReference>
<dbReference type="Gene3D" id="3.40.50.150">
    <property type="entry name" value="Vaccinia Virus protein VP39"/>
    <property type="match status" value="1"/>
</dbReference>
<dbReference type="GO" id="GO:0008168">
    <property type="term" value="F:methyltransferase activity"/>
    <property type="evidence" value="ECO:0007669"/>
    <property type="project" value="UniProtKB-KW"/>
</dbReference>
<keyword evidence="1 3" id="KW-0489">Methyltransferase</keyword>
<organism evidence="3 4">
    <name type="scientific">[Mycobacterium] wendilense</name>
    <dbReference type="NCBI Taxonomy" id="3064284"/>
    <lineage>
        <taxon>Bacteria</taxon>
        <taxon>Bacillati</taxon>
        <taxon>Actinomycetota</taxon>
        <taxon>Actinomycetes</taxon>
        <taxon>Mycobacteriales</taxon>
        <taxon>Mycobacteriaceae</taxon>
        <taxon>Mycolicibacter</taxon>
    </lineage>
</organism>
<dbReference type="Pfam" id="PF13578">
    <property type="entry name" value="Methyltransf_24"/>
    <property type="match status" value="1"/>
</dbReference>
<dbReference type="PANTHER" id="PTHR40048">
    <property type="entry name" value="RHAMNOSYL O-METHYLTRANSFERASE"/>
    <property type="match status" value="1"/>
</dbReference>